<dbReference type="InterPro" id="IPR036977">
    <property type="entry name" value="DNA_primase_Znf_CHC2"/>
</dbReference>
<reference evidence="2" key="1">
    <citation type="submission" date="2020-04" db="EMBL/GenBank/DDBJ databases">
        <title>Phage recombination drives evolution of spore-forming Bacilli.</title>
        <authorList>
            <person name="Dragos A."/>
            <person name="Kovacs A.T."/>
        </authorList>
    </citation>
    <scope>NUCLEOTIDE SEQUENCE</scope>
    <source>
        <strain evidence="2">168</strain>
    </source>
</reference>
<gene>
    <name evidence="1" type="ORF">HIR78_10995</name>
    <name evidence="2" type="ORF">HIR78_12360</name>
</gene>
<proteinExistence type="predicted"/>
<dbReference type="OrthoDB" id="2327166at2"/>
<dbReference type="GO" id="GO:0003677">
    <property type="term" value="F:DNA binding"/>
    <property type="evidence" value="ECO:0007669"/>
    <property type="project" value="InterPro"/>
</dbReference>
<name>A0A6M4JHD9_BACSU</name>
<protein>
    <submittedName>
        <fullName evidence="2">Uncharacterized protein</fullName>
    </submittedName>
</protein>
<dbReference type="GO" id="GO:0008270">
    <property type="term" value="F:zinc ion binding"/>
    <property type="evidence" value="ECO:0007669"/>
    <property type="project" value="InterPro"/>
</dbReference>
<evidence type="ECO:0000313" key="1">
    <source>
        <dbReference type="EMBL" id="QJP88526.1"/>
    </source>
</evidence>
<dbReference type="SUPFAM" id="SSF56731">
    <property type="entry name" value="DNA primase core"/>
    <property type="match status" value="1"/>
</dbReference>
<dbReference type="Gene3D" id="3.90.580.10">
    <property type="entry name" value="Zinc finger, CHC2-type domain"/>
    <property type="match status" value="1"/>
</dbReference>
<dbReference type="KEGG" id="bsu:BSU20360"/>
<dbReference type="SUPFAM" id="SSF57783">
    <property type="entry name" value="Zinc beta-ribbon"/>
    <property type="match status" value="1"/>
</dbReference>
<dbReference type="PIRSF" id="PIRSF014669">
    <property type="entry name" value="UCP014669"/>
    <property type="match status" value="1"/>
</dbReference>
<dbReference type="RefSeq" id="WP_009967477.1">
    <property type="nucleotide sequence ID" value="NC_000964.3"/>
</dbReference>
<dbReference type="InterPro" id="IPR016622">
    <property type="entry name" value="Phage_SP-beta_YorJ"/>
</dbReference>
<dbReference type="EMBL" id="CP052842">
    <property type="protein sequence ID" value="QJP88763.1"/>
    <property type="molecule type" value="Genomic_DNA"/>
</dbReference>
<dbReference type="AlphaFoldDB" id="A0A6M4JHD9"/>
<dbReference type="Gene3D" id="3.40.1360.10">
    <property type="match status" value="1"/>
</dbReference>
<organism evidence="2">
    <name type="scientific">Bacillus subtilis (strain 168)</name>
    <dbReference type="NCBI Taxonomy" id="224308"/>
    <lineage>
        <taxon>Bacteria</taxon>
        <taxon>Bacillati</taxon>
        <taxon>Bacillota</taxon>
        <taxon>Bacilli</taxon>
        <taxon>Bacillales</taxon>
        <taxon>Bacillaceae</taxon>
        <taxon>Bacillus</taxon>
    </lineage>
</organism>
<dbReference type="NCBIfam" id="NF006382">
    <property type="entry name" value="PRK08624.1"/>
    <property type="match status" value="1"/>
</dbReference>
<accession>A0A6M4JHD9</accession>
<dbReference type="SMR" id="A0A6M4JHD9"/>
<sequence>MKYDKDRVKESLTIEDIHKILKDLGSENNLWDQQGNPIYRTVCHNASGGSYKLYYYHEAKQFHCYTECGDNFDVFELVIRAKSQKGINISFNQAIEYVAKIAGRTFGFGNRETYINNDLIDDWEWMGKFKKKKKIHIELPSFNETVLDVFVPYPHQLWLGEGISHKTLKEFEIGYYFRPHTEGITIPHRDLNNRLIGIRRRSMIKEEVDAGYKYMPLKVGNILYNHQTMMNLYGLHKTKNSIERFKKVLIFESEKSVLKCQDFYGESNFTCAVCSSNISNFHRDILLSLGVEEVFIALDKYRPPKEHETEEKYQEKLVEYQKKILKLAAKFTPYVRVYVLWDYEGLLDYKDSPADKGKETLEELMRRKIEIGTDEGGI</sequence>
<evidence type="ECO:0000313" key="2">
    <source>
        <dbReference type="EMBL" id="QJP88763.1"/>
    </source>
</evidence>
<dbReference type="GO" id="GO:0006260">
    <property type="term" value="P:DNA replication"/>
    <property type="evidence" value="ECO:0007669"/>
    <property type="project" value="InterPro"/>
</dbReference>
<dbReference type="EMBL" id="CP052842">
    <property type="protein sequence ID" value="QJP88526.1"/>
    <property type="molecule type" value="Genomic_DNA"/>
</dbReference>